<evidence type="ECO:0000256" key="2">
    <source>
        <dbReference type="ARBA" id="ARBA00022692"/>
    </source>
</evidence>
<dbReference type="SUPFAM" id="SSF111369">
    <property type="entry name" value="HlyD-like secretion proteins"/>
    <property type="match status" value="2"/>
</dbReference>
<evidence type="ECO:0000259" key="6">
    <source>
        <dbReference type="Pfam" id="PF25917"/>
    </source>
</evidence>
<evidence type="ECO:0000256" key="4">
    <source>
        <dbReference type="ARBA" id="ARBA00023136"/>
    </source>
</evidence>
<evidence type="ECO:0000313" key="8">
    <source>
        <dbReference type="EMBL" id="RVU26868.1"/>
    </source>
</evidence>
<dbReference type="InterPro" id="IPR050739">
    <property type="entry name" value="MFP"/>
</dbReference>
<dbReference type="AlphaFoldDB" id="A0A437PXD0"/>
<keyword evidence="4" id="KW-0472">Membrane</keyword>
<keyword evidence="3" id="KW-1133">Transmembrane helix</keyword>
<dbReference type="OrthoDB" id="9811754at2"/>
<accession>A0A437PXD0</accession>
<dbReference type="PANTHER" id="PTHR30386:SF26">
    <property type="entry name" value="TRANSPORT PROTEIN COMB"/>
    <property type="match status" value="1"/>
</dbReference>
<comment type="subcellular location">
    <subcellularLocation>
        <location evidence="1">Membrane</location>
        <topology evidence="1">Single-pass membrane protein</topology>
    </subcellularLocation>
</comment>
<dbReference type="RefSeq" id="WP_127802419.1">
    <property type="nucleotide sequence ID" value="NZ_SACY01000001.1"/>
</dbReference>
<sequence>MSKTEKAKSNLPKIILGVVLLVAAIYGFNKYRYVSTHEDTDNAQIETYFVPVLSRASGYVKSVHINDFEEVKKGDTLLVIDDTEAQLALEEMKADVEQAKIEIENAKANLSNLEKGLIAQKSQVTAAQVGASKFERDFTTYSTLEKNKAITHQQLLEIKDQKDLADVKLTGAKAEYASTESKKAILTSLLRKAENALKLKEIKVKQQELKLSYFVVLAPENGKIGKKSVEPGQFIQVSQPLMTIVDDSQYWVVANFKETQVGKLQVGQSAEIVLDAYPNDKIEGTIVSISESTGAKASLLPPDNASGNFVKVAQRVPVKIAIKDLAKVKSMLRAGLSLEVSIPVK</sequence>
<gene>
    <name evidence="8" type="ORF">EOJ36_02405</name>
</gene>
<dbReference type="EMBL" id="SACY01000001">
    <property type="protein sequence ID" value="RVU26868.1"/>
    <property type="molecule type" value="Genomic_DNA"/>
</dbReference>
<evidence type="ECO:0000256" key="5">
    <source>
        <dbReference type="SAM" id="Coils"/>
    </source>
</evidence>
<feature type="domain" description="Multidrug resistance protein MdtA-like barrel-sandwich hybrid" evidence="6">
    <location>
        <begin position="50"/>
        <end position="246"/>
    </location>
</feature>
<feature type="domain" description="p-hydroxybenzoic acid efflux pump subunit AaeA-like beta-barrel" evidence="7">
    <location>
        <begin position="250"/>
        <end position="341"/>
    </location>
</feature>
<dbReference type="GO" id="GO:0055085">
    <property type="term" value="P:transmembrane transport"/>
    <property type="evidence" value="ECO:0007669"/>
    <property type="project" value="InterPro"/>
</dbReference>
<keyword evidence="5" id="KW-0175">Coiled coil</keyword>
<dbReference type="InterPro" id="IPR058634">
    <property type="entry name" value="AaeA-lik-b-barrel"/>
</dbReference>
<organism evidence="8 9">
    <name type="scientific">Sandaracinomonas limnophila</name>
    <dbReference type="NCBI Taxonomy" id="1862386"/>
    <lineage>
        <taxon>Bacteria</taxon>
        <taxon>Pseudomonadati</taxon>
        <taxon>Bacteroidota</taxon>
        <taxon>Cytophagia</taxon>
        <taxon>Cytophagales</taxon>
        <taxon>Flectobacillaceae</taxon>
        <taxon>Sandaracinomonas</taxon>
    </lineage>
</organism>
<dbReference type="Gene3D" id="2.40.50.100">
    <property type="match status" value="1"/>
</dbReference>
<comment type="caution">
    <text evidence="8">The sequence shown here is derived from an EMBL/GenBank/DDBJ whole genome shotgun (WGS) entry which is preliminary data.</text>
</comment>
<keyword evidence="9" id="KW-1185">Reference proteome</keyword>
<evidence type="ECO:0000313" key="9">
    <source>
        <dbReference type="Proteomes" id="UP000282832"/>
    </source>
</evidence>
<feature type="coiled-coil region" evidence="5">
    <location>
        <begin position="82"/>
        <end position="123"/>
    </location>
</feature>
<dbReference type="GO" id="GO:0016020">
    <property type="term" value="C:membrane"/>
    <property type="evidence" value="ECO:0007669"/>
    <property type="project" value="UniProtKB-SubCell"/>
</dbReference>
<evidence type="ECO:0000259" key="7">
    <source>
        <dbReference type="Pfam" id="PF25963"/>
    </source>
</evidence>
<reference evidence="8 9" key="1">
    <citation type="submission" date="2019-01" db="EMBL/GenBank/DDBJ databases">
        <authorList>
            <person name="Chen W.-M."/>
        </authorList>
    </citation>
    <scope>NUCLEOTIDE SEQUENCE [LARGE SCALE GENOMIC DNA]</scope>
    <source>
        <strain evidence="8 9">FSY-15</strain>
    </source>
</reference>
<dbReference type="Pfam" id="PF25963">
    <property type="entry name" value="Beta-barrel_AAEA"/>
    <property type="match status" value="1"/>
</dbReference>
<dbReference type="Pfam" id="PF25917">
    <property type="entry name" value="BSH_RND"/>
    <property type="match status" value="1"/>
</dbReference>
<evidence type="ECO:0000256" key="1">
    <source>
        <dbReference type="ARBA" id="ARBA00004167"/>
    </source>
</evidence>
<protein>
    <submittedName>
        <fullName evidence="8">HlyD family secretion protein</fullName>
    </submittedName>
</protein>
<dbReference type="Gene3D" id="2.40.30.170">
    <property type="match status" value="1"/>
</dbReference>
<dbReference type="PANTHER" id="PTHR30386">
    <property type="entry name" value="MEMBRANE FUSION SUBUNIT OF EMRAB-TOLC MULTIDRUG EFFLUX PUMP"/>
    <property type="match status" value="1"/>
</dbReference>
<dbReference type="InterPro" id="IPR058625">
    <property type="entry name" value="MdtA-like_BSH"/>
</dbReference>
<dbReference type="Proteomes" id="UP000282832">
    <property type="component" value="Unassembled WGS sequence"/>
</dbReference>
<name>A0A437PXD0_9BACT</name>
<keyword evidence="2" id="KW-0812">Transmembrane</keyword>
<proteinExistence type="predicted"/>
<evidence type="ECO:0000256" key="3">
    <source>
        <dbReference type="ARBA" id="ARBA00022989"/>
    </source>
</evidence>